<gene>
    <name evidence="1" type="ORF">OS242_07695</name>
</gene>
<name>A0ABT3WYV1_9BACL</name>
<accession>A0ABT3WYV1</accession>
<dbReference type="EMBL" id="JAPMLT010000003">
    <property type="protein sequence ID" value="MCX7569844.1"/>
    <property type="molecule type" value="Genomic_DNA"/>
</dbReference>
<evidence type="ECO:0000313" key="1">
    <source>
        <dbReference type="EMBL" id="MCX7569844.1"/>
    </source>
</evidence>
<protein>
    <submittedName>
        <fullName evidence="1">Uncharacterized protein</fullName>
    </submittedName>
</protein>
<dbReference type="Proteomes" id="UP001208017">
    <property type="component" value="Unassembled WGS sequence"/>
</dbReference>
<dbReference type="RefSeq" id="WP_267151094.1">
    <property type="nucleotide sequence ID" value="NZ_JAPMLT010000003.1"/>
</dbReference>
<organism evidence="1 2">
    <name type="scientific">Tumebacillus lacus</name>
    <dbReference type="NCBI Taxonomy" id="2995335"/>
    <lineage>
        <taxon>Bacteria</taxon>
        <taxon>Bacillati</taxon>
        <taxon>Bacillota</taxon>
        <taxon>Bacilli</taxon>
        <taxon>Bacillales</taxon>
        <taxon>Alicyclobacillaceae</taxon>
        <taxon>Tumebacillus</taxon>
    </lineage>
</organism>
<keyword evidence="2" id="KW-1185">Reference proteome</keyword>
<evidence type="ECO:0000313" key="2">
    <source>
        <dbReference type="Proteomes" id="UP001208017"/>
    </source>
</evidence>
<comment type="caution">
    <text evidence="1">The sequence shown here is derived from an EMBL/GenBank/DDBJ whole genome shotgun (WGS) entry which is preliminary data.</text>
</comment>
<reference evidence="1 2" key="1">
    <citation type="submission" date="2022-11" db="EMBL/GenBank/DDBJ databases">
        <title>Study of microbial diversity in lake waters.</title>
        <authorList>
            <person name="Zhang J."/>
        </authorList>
    </citation>
    <scope>NUCLEOTIDE SEQUENCE [LARGE SCALE GENOMIC DNA]</scope>
    <source>
        <strain evidence="1 2">DT12</strain>
    </source>
</reference>
<sequence length="73" mass="8275">MASINPETQDTLQTQHTMRERARQLKGEIVIGRLTAVSQTTLRVRTYGSVGRLFLVIPVRLRNVQDLFTHPSA</sequence>
<proteinExistence type="predicted"/>